<evidence type="ECO:0000313" key="12">
    <source>
        <dbReference type="Proteomes" id="UP000632498"/>
    </source>
</evidence>
<evidence type="ECO:0000256" key="6">
    <source>
        <dbReference type="ARBA" id="ARBA00022898"/>
    </source>
</evidence>
<evidence type="ECO:0000256" key="3">
    <source>
        <dbReference type="ARBA" id="ARBA00004953"/>
    </source>
</evidence>
<name>A0A917C1D8_9PROT</name>
<evidence type="ECO:0000256" key="8">
    <source>
        <dbReference type="ARBA" id="ARBA00029996"/>
    </source>
</evidence>
<dbReference type="EMBL" id="BMHV01000011">
    <property type="protein sequence ID" value="GGF64101.1"/>
    <property type="molecule type" value="Genomic_DNA"/>
</dbReference>
<sequence length="333" mass="36633">MAVFHGGNLAGAAQAFGVPSQGWLDLSTGINPMPYPIPDIEKGLWTRLPDQEVLDDLKVAAAQYYGVDDPAKVIPVSGTQTLLQIFPHLFEKPKAVRIVGPTYKEHEFCWRLAGHDVREVEDVFEAMNDGEIVIVVNPNNPTGDVHAPDTLLEMAQALHQKGGLLIVDAAFSDCTPTLDLSGHVGQPGLVVLRSFGKFFGLAGIRLGFVLASGALAERLKEGIGPWAVNGPAMEIARHAFRDIHWIKHTRETLARCAFRLDDILSKGGLQVVGGTSLFRYCFHENATEVYEVLAKNGVLVRPFPERPQYLRIGLPGEENEWQRLSELMEIINL</sequence>
<accession>A0A917C1D8</accession>
<dbReference type="SUPFAM" id="SSF53383">
    <property type="entry name" value="PLP-dependent transferases"/>
    <property type="match status" value="1"/>
</dbReference>
<dbReference type="Gene3D" id="3.90.1150.10">
    <property type="entry name" value="Aspartate Aminotransferase, domain 1"/>
    <property type="match status" value="1"/>
</dbReference>
<dbReference type="InterPro" id="IPR005860">
    <property type="entry name" value="CobD"/>
</dbReference>
<comment type="caution">
    <text evidence="11">The sequence shown here is derived from an EMBL/GenBank/DDBJ whole genome shotgun (WGS) entry which is preliminary data.</text>
</comment>
<keyword evidence="7" id="KW-0456">Lyase</keyword>
<dbReference type="NCBIfam" id="TIGR01140">
    <property type="entry name" value="L_thr_O3P_dcar"/>
    <property type="match status" value="1"/>
</dbReference>
<evidence type="ECO:0000256" key="7">
    <source>
        <dbReference type="ARBA" id="ARBA00023239"/>
    </source>
</evidence>
<reference evidence="11" key="1">
    <citation type="journal article" date="2014" name="Int. J. Syst. Evol. Microbiol.">
        <title>Complete genome sequence of Corynebacterium casei LMG S-19264T (=DSM 44701T), isolated from a smear-ripened cheese.</title>
        <authorList>
            <consortium name="US DOE Joint Genome Institute (JGI-PGF)"/>
            <person name="Walter F."/>
            <person name="Albersmeier A."/>
            <person name="Kalinowski J."/>
            <person name="Ruckert C."/>
        </authorList>
    </citation>
    <scope>NUCLEOTIDE SEQUENCE</scope>
    <source>
        <strain evidence="11">CGMCC 1.15254</strain>
    </source>
</reference>
<dbReference type="GO" id="GO:0030170">
    <property type="term" value="F:pyridoxal phosphate binding"/>
    <property type="evidence" value="ECO:0007669"/>
    <property type="project" value="InterPro"/>
</dbReference>
<keyword evidence="5" id="KW-0169">Cobalamin biosynthesis</keyword>
<dbReference type="InterPro" id="IPR004838">
    <property type="entry name" value="NHTrfase_class1_PyrdxlP-BS"/>
</dbReference>
<reference evidence="11" key="2">
    <citation type="submission" date="2020-09" db="EMBL/GenBank/DDBJ databases">
        <authorList>
            <person name="Sun Q."/>
            <person name="Zhou Y."/>
        </authorList>
    </citation>
    <scope>NUCLEOTIDE SEQUENCE</scope>
    <source>
        <strain evidence="11">CGMCC 1.15254</strain>
    </source>
</reference>
<dbReference type="GO" id="GO:0009236">
    <property type="term" value="P:cobalamin biosynthetic process"/>
    <property type="evidence" value="ECO:0007669"/>
    <property type="project" value="UniProtKB-KW"/>
</dbReference>
<dbReference type="PANTHER" id="PTHR42885:SF1">
    <property type="entry name" value="THREONINE-PHOSPHATE DECARBOXYLASE"/>
    <property type="match status" value="1"/>
</dbReference>
<gene>
    <name evidence="11" type="ORF">GCM10011332_17680</name>
</gene>
<dbReference type="Pfam" id="PF00155">
    <property type="entry name" value="Aminotran_1_2"/>
    <property type="match status" value="1"/>
</dbReference>
<dbReference type="Gene3D" id="3.40.640.10">
    <property type="entry name" value="Type I PLP-dependent aspartate aminotransferase-like (Major domain)"/>
    <property type="match status" value="1"/>
</dbReference>
<dbReference type="InterPro" id="IPR015421">
    <property type="entry name" value="PyrdxlP-dep_Trfase_major"/>
</dbReference>
<dbReference type="AlphaFoldDB" id="A0A917C1D8"/>
<dbReference type="Proteomes" id="UP000632498">
    <property type="component" value="Unassembled WGS sequence"/>
</dbReference>
<feature type="domain" description="Aminotransferase class I/classII large" evidence="10">
    <location>
        <begin position="41"/>
        <end position="320"/>
    </location>
</feature>
<comment type="function">
    <text evidence="2">Decarboxylates L-threonine-O-3-phosphate to yield (R)-1-amino-2-propanol O-2-phosphate, the precursor for the linkage between the nucleotide loop and the corrin ring in cobalamin.</text>
</comment>
<dbReference type="InterPro" id="IPR015422">
    <property type="entry name" value="PyrdxlP-dep_Trfase_small"/>
</dbReference>
<protein>
    <recommendedName>
        <fullName evidence="4">threonine-phosphate decarboxylase</fullName>
        <ecNumber evidence="4">4.1.1.81</ecNumber>
    </recommendedName>
    <alternativeName>
        <fullName evidence="8">L-threonine-O-3-phosphate decarboxylase</fullName>
    </alternativeName>
</protein>
<keyword evidence="12" id="KW-1185">Reference proteome</keyword>
<comment type="cofactor">
    <cofactor evidence="1">
        <name>pyridoxal 5'-phosphate</name>
        <dbReference type="ChEBI" id="CHEBI:597326"/>
    </cofactor>
</comment>
<evidence type="ECO:0000256" key="4">
    <source>
        <dbReference type="ARBA" id="ARBA00012285"/>
    </source>
</evidence>
<proteinExistence type="predicted"/>
<dbReference type="PROSITE" id="PS00105">
    <property type="entry name" value="AA_TRANSFER_CLASS_1"/>
    <property type="match status" value="1"/>
</dbReference>
<comment type="pathway">
    <text evidence="3">Cofactor biosynthesis; adenosylcobalamin biosynthesis.</text>
</comment>
<evidence type="ECO:0000256" key="9">
    <source>
        <dbReference type="ARBA" id="ARBA00048531"/>
    </source>
</evidence>
<evidence type="ECO:0000256" key="1">
    <source>
        <dbReference type="ARBA" id="ARBA00001933"/>
    </source>
</evidence>
<evidence type="ECO:0000259" key="10">
    <source>
        <dbReference type="Pfam" id="PF00155"/>
    </source>
</evidence>
<dbReference type="InterPro" id="IPR004839">
    <property type="entry name" value="Aminotransferase_I/II_large"/>
</dbReference>
<evidence type="ECO:0000256" key="5">
    <source>
        <dbReference type="ARBA" id="ARBA00022573"/>
    </source>
</evidence>
<dbReference type="RefSeq" id="WP_188663975.1">
    <property type="nucleotide sequence ID" value="NZ_BMHV01000011.1"/>
</dbReference>
<comment type="catalytic activity">
    <reaction evidence="9">
        <text>O-phospho-L-threonine + H(+) = (R)-1-aminopropan-2-yl phosphate + CO2</text>
        <dbReference type="Rhea" id="RHEA:11492"/>
        <dbReference type="ChEBI" id="CHEBI:15378"/>
        <dbReference type="ChEBI" id="CHEBI:16526"/>
        <dbReference type="ChEBI" id="CHEBI:58563"/>
        <dbReference type="ChEBI" id="CHEBI:58675"/>
        <dbReference type="EC" id="4.1.1.81"/>
    </reaction>
</comment>
<dbReference type="GO" id="GO:0048472">
    <property type="term" value="F:threonine-phosphate decarboxylase activity"/>
    <property type="evidence" value="ECO:0007669"/>
    <property type="project" value="UniProtKB-EC"/>
</dbReference>
<dbReference type="EC" id="4.1.1.81" evidence="4"/>
<evidence type="ECO:0000313" key="11">
    <source>
        <dbReference type="EMBL" id="GGF64101.1"/>
    </source>
</evidence>
<dbReference type="PANTHER" id="PTHR42885">
    <property type="entry name" value="HISTIDINOL-PHOSPHATE AMINOTRANSFERASE-RELATED"/>
    <property type="match status" value="1"/>
</dbReference>
<dbReference type="CDD" id="cd00609">
    <property type="entry name" value="AAT_like"/>
    <property type="match status" value="1"/>
</dbReference>
<evidence type="ECO:0000256" key="2">
    <source>
        <dbReference type="ARBA" id="ARBA00003444"/>
    </source>
</evidence>
<keyword evidence="6" id="KW-0663">Pyridoxal phosphate</keyword>
<organism evidence="11 12">
    <name type="scientific">Terasakiella brassicae</name>
    <dbReference type="NCBI Taxonomy" id="1634917"/>
    <lineage>
        <taxon>Bacteria</taxon>
        <taxon>Pseudomonadati</taxon>
        <taxon>Pseudomonadota</taxon>
        <taxon>Alphaproteobacteria</taxon>
        <taxon>Rhodospirillales</taxon>
        <taxon>Terasakiellaceae</taxon>
        <taxon>Terasakiella</taxon>
    </lineage>
</organism>
<dbReference type="InterPro" id="IPR015424">
    <property type="entry name" value="PyrdxlP-dep_Trfase"/>
</dbReference>